<dbReference type="PRINTS" id="PR00682">
    <property type="entry name" value="IPNSYNTHASE"/>
</dbReference>
<dbReference type="Pfam" id="PF03171">
    <property type="entry name" value="2OG-FeII_Oxy"/>
    <property type="match status" value="1"/>
</dbReference>
<dbReference type="GO" id="GO:0046872">
    <property type="term" value="F:metal ion binding"/>
    <property type="evidence" value="ECO:0007669"/>
    <property type="project" value="UniProtKB-KW"/>
</dbReference>
<dbReference type="Gene3D" id="2.60.120.330">
    <property type="entry name" value="B-lactam Antibiotic, Isopenicillin N Synthase, Chain"/>
    <property type="match status" value="1"/>
</dbReference>
<dbReference type="PANTHER" id="PTHR47990">
    <property type="entry name" value="2-OXOGLUTARATE (2OG) AND FE(II)-DEPENDENT OXYGENASE SUPERFAMILY PROTEIN-RELATED"/>
    <property type="match status" value="1"/>
</dbReference>
<accession>A0A427YFC9</accession>
<dbReference type="SUPFAM" id="SSF51197">
    <property type="entry name" value="Clavaminate synthase-like"/>
    <property type="match status" value="1"/>
</dbReference>
<dbReference type="EMBL" id="RSCD01000013">
    <property type="protein sequence ID" value="RSH89687.1"/>
    <property type="molecule type" value="Genomic_DNA"/>
</dbReference>
<feature type="domain" description="Fe2OG dioxygenase" evidence="2">
    <location>
        <begin position="198"/>
        <end position="307"/>
    </location>
</feature>
<dbReference type="GO" id="GO:0016491">
    <property type="term" value="F:oxidoreductase activity"/>
    <property type="evidence" value="ECO:0007669"/>
    <property type="project" value="UniProtKB-KW"/>
</dbReference>
<evidence type="ECO:0000259" key="2">
    <source>
        <dbReference type="PROSITE" id="PS51471"/>
    </source>
</evidence>
<dbReference type="Pfam" id="PF14226">
    <property type="entry name" value="DIOX_N"/>
    <property type="match status" value="1"/>
</dbReference>
<evidence type="ECO:0000256" key="1">
    <source>
        <dbReference type="RuleBase" id="RU003682"/>
    </source>
</evidence>
<gene>
    <name evidence="3" type="ORF">EHS25_002238</name>
</gene>
<dbReference type="InterPro" id="IPR026992">
    <property type="entry name" value="DIOX_N"/>
</dbReference>
<comment type="caution">
    <text evidence="3">The sequence shown here is derived from an EMBL/GenBank/DDBJ whole genome shotgun (WGS) entry which is preliminary data.</text>
</comment>
<evidence type="ECO:0000313" key="3">
    <source>
        <dbReference type="EMBL" id="RSH89687.1"/>
    </source>
</evidence>
<dbReference type="AlphaFoldDB" id="A0A427YFC9"/>
<protein>
    <recommendedName>
        <fullName evidence="2">Fe2OG dioxygenase domain-containing protein</fullName>
    </recommendedName>
</protein>
<dbReference type="InterPro" id="IPR005123">
    <property type="entry name" value="Oxoglu/Fe-dep_dioxygenase_dom"/>
</dbReference>
<dbReference type="InterPro" id="IPR027443">
    <property type="entry name" value="IPNS-like_sf"/>
</dbReference>
<comment type="similarity">
    <text evidence="1">Belongs to the iron/ascorbate-dependent oxidoreductase family.</text>
</comment>
<dbReference type="InterPro" id="IPR050231">
    <property type="entry name" value="Iron_ascorbate_oxido_reductase"/>
</dbReference>
<dbReference type="PROSITE" id="PS51471">
    <property type="entry name" value="FE2OG_OXY"/>
    <property type="match status" value="1"/>
</dbReference>
<evidence type="ECO:0000313" key="4">
    <source>
        <dbReference type="Proteomes" id="UP000279259"/>
    </source>
</evidence>
<sequence>MAAPFNPPTDYSNKPKVPQWVPPAAPTEDLDYAKLHTIDLALVDSPDPAVVKQLVATTKEAIRDDGFLYLVNYGVSLDQLHRQFSIAQYLHKNISEEDKDRLHWDPQSGIYAGYKPPFGWRTIKGKPDGICQFNFYDEEFQSLGKVPTCVHPFMDEVTAFTEYLTRSVNRRLLRLLSMVLEMPDDYLWDNVESHSGPINEGYLRHALFYPFKTQDSGMSKGLRMFGHTDFGTTTLLFSVPVTCLQIWGRDQVWRYVKYSPGALVVNIGDTLELVSGGHFRATRHRVHSPPESQSTFERLSIVCFNGSKGDLRMEPAWESPLLKREGCFESQGAYKEFTALRATGVPVPTNKEWREISIAKTRHPTDNPELSLKEVYVEGVKMLEVVHLGVRVLQPA</sequence>
<dbReference type="InterPro" id="IPR044861">
    <property type="entry name" value="IPNS-like_FE2OG_OXY"/>
</dbReference>
<keyword evidence="4" id="KW-1185">Reference proteome</keyword>
<organism evidence="3 4">
    <name type="scientific">Saitozyma podzolica</name>
    <dbReference type="NCBI Taxonomy" id="1890683"/>
    <lineage>
        <taxon>Eukaryota</taxon>
        <taxon>Fungi</taxon>
        <taxon>Dikarya</taxon>
        <taxon>Basidiomycota</taxon>
        <taxon>Agaricomycotina</taxon>
        <taxon>Tremellomycetes</taxon>
        <taxon>Tremellales</taxon>
        <taxon>Trimorphomycetaceae</taxon>
        <taxon>Saitozyma</taxon>
    </lineage>
</organism>
<dbReference type="OrthoDB" id="406156at2759"/>
<keyword evidence="1" id="KW-0408">Iron</keyword>
<dbReference type="Proteomes" id="UP000279259">
    <property type="component" value="Unassembled WGS sequence"/>
</dbReference>
<name>A0A427YFC9_9TREE</name>
<keyword evidence="1" id="KW-0560">Oxidoreductase</keyword>
<proteinExistence type="inferred from homology"/>
<keyword evidence="1" id="KW-0479">Metal-binding</keyword>
<reference evidence="3 4" key="1">
    <citation type="submission" date="2018-11" db="EMBL/GenBank/DDBJ databases">
        <title>Genome sequence of Saitozyma podzolica DSM 27192.</title>
        <authorList>
            <person name="Aliyu H."/>
            <person name="Gorte O."/>
            <person name="Ochsenreither K."/>
        </authorList>
    </citation>
    <scope>NUCLEOTIDE SEQUENCE [LARGE SCALE GENOMIC DNA]</scope>
    <source>
        <strain evidence="3 4">DSM 27192</strain>
    </source>
</reference>